<dbReference type="Gene3D" id="1.10.10.10">
    <property type="entry name" value="Winged helix-like DNA-binding domain superfamily/Winged helix DNA-binding domain"/>
    <property type="match status" value="1"/>
</dbReference>
<feature type="compositionally biased region" description="Polar residues" evidence="2">
    <location>
        <begin position="680"/>
        <end position="689"/>
    </location>
</feature>
<sequence>MTLKESTQQPQQMKIEGKENASIVRTSVERARAEDDVAPIALEELQEPNTVPSVHQPDAMAKEETAALDIPIDHYETKRILRSRLPVVTPTPGLLLLDTSTSIDRVLASLHDSSKNRDVALNGVSSSSSSSTTNKRTSSSTKSATKDDSTNRLHVLAKLDLSSSPTKSVTLKVVTSTKQSFVENLDMMLCEGSATNSKAVHWAVDGQSFVIDRTHRQDLAGLMQPYFNHACLSVLTRQFQHYEFQKEPIGKMRINGKHRYHNPKFHRDTNDSEQLTQVRPVRRAATKTPMKTPKKAPMKSPKKTPMKNARKTPKKIQTKTPRKTPKKSPKPMRPEKPAPLAFLPTPKKRPAVRRVSNFDEQDNMMPPRSTRKARIRGFDELDNMMPPRSTRKAHSRGSLNSLSVRFEEAPRPAKKAKTAARTPAKKARAPAKKARTPAKKARTPAKKARAPAKTPGTLRGKPLPPAGMAPADSNAILTIRSPPLLPDRAESKPDKESLGPVFSFSSPTGAHGKPADDIQNAALSVCNITSLDSLTVDLFGITANGTLSAANAPSSPSIASPTMGFPSLDPYPLQPRRVSNVGSTEAAPSVAADALPEPPRGITRRSSAEDFAAFFDTEPQCGESQTISKFLSKELEIIAEKAQDAATPKRGIVEMSLSDGLELSYSPINLFQKPGRPSKDATSFESTESPLFPRYGNAPTSPVETTTVCDRRATFSHLHQSYHQPTFNGSMSQFVTQSQWCPQSQVELRQPVSRVPANWVYYPNPPLPVFSDRQPASN</sequence>
<proteinExistence type="predicted"/>
<feature type="compositionally biased region" description="Basic residues" evidence="2">
    <location>
        <begin position="292"/>
        <end position="330"/>
    </location>
</feature>
<dbReference type="AlphaFoldDB" id="A0A9N8DCK9"/>
<feature type="compositionally biased region" description="Low complexity" evidence="2">
    <location>
        <begin position="125"/>
        <end position="143"/>
    </location>
</feature>
<feature type="region of interest" description="Disordered" evidence="2">
    <location>
        <begin position="674"/>
        <end position="704"/>
    </location>
</feature>
<feature type="region of interest" description="Disordered" evidence="2">
    <location>
        <begin position="118"/>
        <end position="149"/>
    </location>
</feature>
<gene>
    <name evidence="4" type="ORF">SEMRO_61_G034990.1</name>
</gene>
<evidence type="ECO:0000313" key="5">
    <source>
        <dbReference type="Proteomes" id="UP001153069"/>
    </source>
</evidence>
<feature type="compositionally biased region" description="Polar residues" evidence="2">
    <location>
        <begin position="1"/>
        <end position="12"/>
    </location>
</feature>
<reference evidence="4" key="1">
    <citation type="submission" date="2020-06" db="EMBL/GenBank/DDBJ databases">
        <authorList>
            <consortium name="Plant Systems Biology data submission"/>
        </authorList>
    </citation>
    <scope>NUCLEOTIDE SEQUENCE</scope>
    <source>
        <strain evidence="4">D6</strain>
    </source>
</reference>
<dbReference type="GO" id="GO:0043565">
    <property type="term" value="F:sequence-specific DNA binding"/>
    <property type="evidence" value="ECO:0007669"/>
    <property type="project" value="InterPro"/>
</dbReference>
<feature type="region of interest" description="Disordered" evidence="2">
    <location>
        <begin position="582"/>
        <end position="603"/>
    </location>
</feature>
<dbReference type="Proteomes" id="UP001153069">
    <property type="component" value="Unassembled WGS sequence"/>
</dbReference>
<feature type="region of interest" description="Disordered" evidence="2">
    <location>
        <begin position="381"/>
        <end position="466"/>
    </location>
</feature>
<protein>
    <recommendedName>
        <fullName evidence="3">HSF-type DNA-binding domain-containing protein</fullName>
    </recommendedName>
</protein>
<feature type="domain" description="HSF-type DNA-binding" evidence="3">
    <location>
        <begin position="181"/>
        <end position="272"/>
    </location>
</feature>
<evidence type="ECO:0000256" key="1">
    <source>
        <dbReference type="ARBA" id="ARBA00023125"/>
    </source>
</evidence>
<feature type="compositionally biased region" description="Basic residues" evidence="2">
    <location>
        <begin position="412"/>
        <end position="450"/>
    </location>
</feature>
<comment type="caution">
    <text evidence="4">The sequence shown here is derived from an EMBL/GenBank/DDBJ whole genome shotgun (WGS) entry which is preliminary data.</text>
</comment>
<evidence type="ECO:0000313" key="4">
    <source>
        <dbReference type="EMBL" id="CAB9499446.1"/>
    </source>
</evidence>
<dbReference type="GO" id="GO:0003700">
    <property type="term" value="F:DNA-binding transcription factor activity"/>
    <property type="evidence" value="ECO:0007669"/>
    <property type="project" value="InterPro"/>
</dbReference>
<keyword evidence="5" id="KW-1185">Reference proteome</keyword>
<dbReference type="Pfam" id="PF00447">
    <property type="entry name" value="HSF_DNA-bind"/>
    <property type="match status" value="1"/>
</dbReference>
<organism evidence="4 5">
    <name type="scientific">Seminavis robusta</name>
    <dbReference type="NCBI Taxonomy" id="568900"/>
    <lineage>
        <taxon>Eukaryota</taxon>
        <taxon>Sar</taxon>
        <taxon>Stramenopiles</taxon>
        <taxon>Ochrophyta</taxon>
        <taxon>Bacillariophyta</taxon>
        <taxon>Bacillariophyceae</taxon>
        <taxon>Bacillariophycidae</taxon>
        <taxon>Naviculales</taxon>
        <taxon>Naviculaceae</taxon>
        <taxon>Seminavis</taxon>
    </lineage>
</organism>
<evidence type="ECO:0000256" key="2">
    <source>
        <dbReference type="SAM" id="MobiDB-lite"/>
    </source>
</evidence>
<keyword evidence="1" id="KW-0238">DNA-binding</keyword>
<dbReference type="EMBL" id="CAICTM010000060">
    <property type="protein sequence ID" value="CAB9499446.1"/>
    <property type="molecule type" value="Genomic_DNA"/>
</dbReference>
<dbReference type="InterPro" id="IPR036388">
    <property type="entry name" value="WH-like_DNA-bd_sf"/>
</dbReference>
<evidence type="ECO:0000259" key="3">
    <source>
        <dbReference type="Pfam" id="PF00447"/>
    </source>
</evidence>
<accession>A0A9N8DCK9</accession>
<feature type="region of interest" description="Disordered" evidence="2">
    <location>
        <begin position="1"/>
        <end position="21"/>
    </location>
</feature>
<feature type="region of interest" description="Disordered" evidence="2">
    <location>
        <begin position="259"/>
        <end position="344"/>
    </location>
</feature>
<name>A0A9N8DCK9_9STRA</name>
<dbReference type="InterPro" id="IPR000232">
    <property type="entry name" value="HSF_DNA-bd"/>
</dbReference>